<dbReference type="GO" id="GO:0004375">
    <property type="term" value="F:glycine dehydrogenase (decarboxylating) activity"/>
    <property type="evidence" value="ECO:0007669"/>
    <property type="project" value="UniProtKB-EC"/>
</dbReference>
<dbReference type="PIRSF" id="PIRSF006815">
    <property type="entry name" value="GcvPA"/>
    <property type="match status" value="1"/>
</dbReference>
<dbReference type="OrthoDB" id="9801272at2"/>
<protein>
    <recommendedName>
        <fullName evidence="4">Probable glycine dehydrogenase (decarboxylating) subunit 1</fullName>
        <ecNumber evidence="4">1.4.4.2</ecNumber>
    </recommendedName>
    <alternativeName>
        <fullName evidence="4">Glycine cleavage system P-protein subunit 1</fullName>
    </alternativeName>
    <alternativeName>
        <fullName evidence="4">Glycine decarboxylase subunit 1</fullName>
    </alternativeName>
    <alternativeName>
        <fullName evidence="4">Glycine dehydrogenase (aminomethyl-transferring) subunit 1</fullName>
    </alternativeName>
</protein>
<dbReference type="EC" id="1.4.4.2" evidence="4"/>
<organism evidence="6 7">
    <name type="scientific">Solidesulfovibrio aerotolerans</name>
    <dbReference type="NCBI Taxonomy" id="295255"/>
    <lineage>
        <taxon>Bacteria</taxon>
        <taxon>Pseudomonadati</taxon>
        <taxon>Thermodesulfobacteriota</taxon>
        <taxon>Desulfovibrionia</taxon>
        <taxon>Desulfovibrionales</taxon>
        <taxon>Desulfovibrionaceae</taxon>
        <taxon>Solidesulfovibrio</taxon>
    </lineage>
</organism>
<dbReference type="AlphaFoldDB" id="A0A7C9INE9"/>
<dbReference type="InterPro" id="IPR023010">
    <property type="entry name" value="GcvPA"/>
</dbReference>
<dbReference type="PANTHER" id="PTHR42806:SF1">
    <property type="entry name" value="GLYCINE DEHYDROGENASE (DECARBOXYLATING)"/>
    <property type="match status" value="1"/>
</dbReference>
<accession>A0A7C9INE9</accession>
<gene>
    <name evidence="4" type="primary">gcvPA</name>
    <name evidence="6" type="ORF">GTA51_18195</name>
</gene>
<dbReference type="GO" id="GO:0009116">
    <property type="term" value="P:nucleoside metabolic process"/>
    <property type="evidence" value="ECO:0007669"/>
    <property type="project" value="InterPro"/>
</dbReference>
<comment type="subunit">
    <text evidence="4">The glycine cleavage system is composed of four proteins: P, T, L and H. In this organism, the P 'protein' is a heterodimer of two subunits.</text>
</comment>
<dbReference type="InterPro" id="IPR015421">
    <property type="entry name" value="PyrdxlP-dep_Trfase_major"/>
</dbReference>
<dbReference type="InterPro" id="IPR020581">
    <property type="entry name" value="GDC_P"/>
</dbReference>
<dbReference type="EMBL" id="WVUD01000053">
    <property type="protein sequence ID" value="MYL85045.1"/>
    <property type="molecule type" value="Genomic_DNA"/>
</dbReference>
<dbReference type="Gene3D" id="3.90.1150.10">
    <property type="entry name" value="Aspartate Aminotransferase, domain 1"/>
    <property type="match status" value="1"/>
</dbReference>
<dbReference type="PANTHER" id="PTHR42806">
    <property type="entry name" value="GLYCINE CLEAVAGE SYSTEM P-PROTEIN"/>
    <property type="match status" value="1"/>
</dbReference>
<evidence type="ECO:0000256" key="1">
    <source>
        <dbReference type="ARBA" id="ARBA00003788"/>
    </source>
</evidence>
<keyword evidence="7" id="KW-1185">Reference proteome</keyword>
<evidence type="ECO:0000256" key="3">
    <source>
        <dbReference type="ARBA" id="ARBA00049026"/>
    </source>
</evidence>
<dbReference type="Pfam" id="PF02347">
    <property type="entry name" value="GDC-P"/>
    <property type="match status" value="1"/>
</dbReference>
<reference evidence="6 7" key="1">
    <citation type="submission" date="2020-01" db="EMBL/GenBank/DDBJ databases">
        <title>Genome sequence of Desulfovibrio aerotolerans DSM 16695(T).</title>
        <authorList>
            <person name="Karnachuk O."/>
            <person name="Avakyan M."/>
            <person name="Mardanov A."/>
            <person name="Kadnikov V."/>
            <person name="Ravin N."/>
        </authorList>
    </citation>
    <scope>NUCLEOTIDE SEQUENCE [LARGE SCALE GENOMIC DNA]</scope>
    <source>
        <strain evidence="6 7">DSM 16695</strain>
    </source>
</reference>
<comment type="caution">
    <text evidence="6">The sequence shown here is derived from an EMBL/GenBank/DDBJ whole genome shotgun (WGS) entry which is preliminary data.</text>
</comment>
<dbReference type="HAMAP" id="MF_00712">
    <property type="entry name" value="GcvPA"/>
    <property type="match status" value="1"/>
</dbReference>
<evidence type="ECO:0000313" key="7">
    <source>
        <dbReference type="Proteomes" id="UP000482487"/>
    </source>
</evidence>
<name>A0A7C9INE9_9BACT</name>
<evidence type="ECO:0000256" key="4">
    <source>
        <dbReference type="HAMAP-Rule" id="MF_00712"/>
    </source>
</evidence>
<dbReference type="Gene3D" id="3.40.640.10">
    <property type="entry name" value="Type I PLP-dependent aspartate aminotransferase-like (Major domain)"/>
    <property type="match status" value="1"/>
</dbReference>
<keyword evidence="2 4" id="KW-0560">Oxidoreductase</keyword>
<sequence>MPYIPHTPEEVREMLDVVGLPDIEALFAEIPPALRPQSFDLAKGMTEMAVRTAMERLAAKNHIEMVSFLGGGYYDHYVPAASDMLLARGEFYTAYTPYQPEASQGTLQAIFEYQTAVTRLLDMECSNAGVYDGGTALYEALMMAVRHTRRKKAVVSATVSPIYRIVLSTYTKNLHLDLVVVPHKNGLDDFDALAAAIDGDTAAIVVQNPNFFGNVQDFTELFATARAKGAVSIMSCYPVLQTVLKTPGAMGADIATAEGQSLGLPLSFGGPYLGIMTCRKTMIRQMPGRIAGRTKDAQGRTGYVLTLQAREQHIRRQKATSNICSNQALCALRALINVCLTGNEGLTRQAARSIENANYAAWKLCSIPGVSLLNEAPFGNEFAAVFPVNAKKVVRMLMDDGIVPGFPLGRYYPGLENALLICCTEKHDRADIDRLARRLEKAL</sequence>
<evidence type="ECO:0000256" key="2">
    <source>
        <dbReference type="ARBA" id="ARBA00023002"/>
    </source>
</evidence>
<dbReference type="RefSeq" id="WP_160963650.1">
    <property type="nucleotide sequence ID" value="NZ_WVUD01000053.1"/>
</dbReference>
<evidence type="ECO:0000313" key="6">
    <source>
        <dbReference type="EMBL" id="MYL85045.1"/>
    </source>
</evidence>
<proteinExistence type="inferred from homology"/>
<dbReference type="SUPFAM" id="SSF53383">
    <property type="entry name" value="PLP-dependent transferases"/>
    <property type="match status" value="1"/>
</dbReference>
<dbReference type="CDD" id="cd00613">
    <property type="entry name" value="GDC-P"/>
    <property type="match status" value="1"/>
</dbReference>
<feature type="domain" description="Glycine cleavage system P-protein N-terminal" evidence="5">
    <location>
        <begin position="3"/>
        <end position="436"/>
    </location>
</feature>
<comment type="catalytic activity">
    <reaction evidence="3 4">
        <text>N(6)-[(R)-lipoyl]-L-lysyl-[glycine-cleavage complex H protein] + glycine + H(+) = N(6)-[(R)-S(8)-aminomethyldihydrolipoyl]-L-lysyl-[glycine-cleavage complex H protein] + CO2</text>
        <dbReference type="Rhea" id="RHEA:24304"/>
        <dbReference type="Rhea" id="RHEA-COMP:10494"/>
        <dbReference type="Rhea" id="RHEA-COMP:10495"/>
        <dbReference type="ChEBI" id="CHEBI:15378"/>
        <dbReference type="ChEBI" id="CHEBI:16526"/>
        <dbReference type="ChEBI" id="CHEBI:57305"/>
        <dbReference type="ChEBI" id="CHEBI:83099"/>
        <dbReference type="ChEBI" id="CHEBI:83143"/>
        <dbReference type="EC" id="1.4.4.2"/>
    </reaction>
</comment>
<dbReference type="Proteomes" id="UP000482487">
    <property type="component" value="Unassembled WGS sequence"/>
</dbReference>
<comment type="similarity">
    <text evidence="4">Belongs to the GcvP family. N-terminal subunit subfamily.</text>
</comment>
<dbReference type="GO" id="GO:0019464">
    <property type="term" value="P:glycine decarboxylation via glycine cleavage system"/>
    <property type="evidence" value="ECO:0007669"/>
    <property type="project" value="UniProtKB-UniRule"/>
</dbReference>
<evidence type="ECO:0000259" key="5">
    <source>
        <dbReference type="Pfam" id="PF02347"/>
    </source>
</evidence>
<dbReference type="NCBIfam" id="NF001696">
    <property type="entry name" value="PRK00451.1"/>
    <property type="match status" value="1"/>
</dbReference>
<dbReference type="InterPro" id="IPR015424">
    <property type="entry name" value="PyrdxlP-dep_Trfase"/>
</dbReference>
<dbReference type="InterPro" id="IPR015422">
    <property type="entry name" value="PyrdxlP-dep_Trfase_small"/>
</dbReference>
<dbReference type="InterPro" id="IPR049315">
    <property type="entry name" value="GDC-P_N"/>
</dbReference>
<comment type="function">
    <text evidence="1 4">The glycine cleavage system catalyzes the degradation of glycine. The P protein binds the alpha-amino group of glycine through its pyridoxal phosphate cofactor; CO(2) is released and the remaining methylamine moiety is then transferred to the lipoamide cofactor of the H protein.</text>
</comment>